<dbReference type="SUPFAM" id="SSF53098">
    <property type="entry name" value="Ribonuclease H-like"/>
    <property type="match status" value="1"/>
</dbReference>
<dbReference type="Gene3D" id="3.30.420.10">
    <property type="entry name" value="Ribonuclease H-like superfamily/Ribonuclease H"/>
    <property type="match status" value="1"/>
</dbReference>
<dbReference type="EMBL" id="RXIC02000025">
    <property type="protein sequence ID" value="KAB1206396.1"/>
    <property type="molecule type" value="Genomic_DNA"/>
</dbReference>
<comment type="caution">
    <text evidence="2">The sequence shown here is derived from an EMBL/GenBank/DDBJ whole genome shotgun (WGS) entry which is preliminary data.</text>
</comment>
<dbReference type="InterPro" id="IPR052929">
    <property type="entry name" value="RNase_H-like_EbsB-rel"/>
</dbReference>
<evidence type="ECO:0000313" key="3">
    <source>
        <dbReference type="Proteomes" id="UP000516437"/>
    </source>
</evidence>
<dbReference type="InterPro" id="IPR036397">
    <property type="entry name" value="RNaseH_sf"/>
</dbReference>
<feature type="domain" description="RNase H type-1" evidence="1">
    <location>
        <begin position="14"/>
        <end position="79"/>
    </location>
</feature>
<dbReference type="InterPro" id="IPR012337">
    <property type="entry name" value="RNaseH-like_sf"/>
</dbReference>
<reference evidence="2 3" key="1">
    <citation type="journal article" date="2019" name="Plant Biotechnol. J.">
        <title>The red bayberry genome and genetic basis of sex determination.</title>
        <authorList>
            <person name="Jia H.M."/>
            <person name="Jia H.J."/>
            <person name="Cai Q.L."/>
            <person name="Wang Y."/>
            <person name="Zhao H.B."/>
            <person name="Yang W.F."/>
            <person name="Wang G.Y."/>
            <person name="Li Y.H."/>
            <person name="Zhan D.L."/>
            <person name="Shen Y.T."/>
            <person name="Niu Q.F."/>
            <person name="Chang L."/>
            <person name="Qiu J."/>
            <person name="Zhao L."/>
            <person name="Xie H.B."/>
            <person name="Fu W.Y."/>
            <person name="Jin J."/>
            <person name="Li X.W."/>
            <person name="Jiao Y."/>
            <person name="Zhou C.C."/>
            <person name="Tu T."/>
            <person name="Chai C.Y."/>
            <person name="Gao J.L."/>
            <person name="Fan L.J."/>
            <person name="van de Weg E."/>
            <person name="Wang J.Y."/>
            <person name="Gao Z.S."/>
        </authorList>
    </citation>
    <scope>NUCLEOTIDE SEQUENCE [LARGE SCALE GENOMIC DNA]</scope>
    <source>
        <tissue evidence="2">Leaves</tissue>
    </source>
</reference>
<gene>
    <name evidence="2" type="ORF">CJ030_MR7G027596</name>
</gene>
<dbReference type="GO" id="GO:0004523">
    <property type="term" value="F:RNA-DNA hybrid ribonuclease activity"/>
    <property type="evidence" value="ECO:0007669"/>
    <property type="project" value="InterPro"/>
</dbReference>
<dbReference type="InterPro" id="IPR002156">
    <property type="entry name" value="RNaseH_domain"/>
</dbReference>
<evidence type="ECO:0000259" key="1">
    <source>
        <dbReference type="Pfam" id="PF13456"/>
    </source>
</evidence>
<dbReference type="Pfam" id="PF13456">
    <property type="entry name" value="RVT_3"/>
    <property type="match status" value="1"/>
</dbReference>
<dbReference type="AlphaFoldDB" id="A0A6A1V2A1"/>
<organism evidence="2 3">
    <name type="scientific">Morella rubra</name>
    <name type="common">Chinese bayberry</name>
    <dbReference type="NCBI Taxonomy" id="262757"/>
    <lineage>
        <taxon>Eukaryota</taxon>
        <taxon>Viridiplantae</taxon>
        <taxon>Streptophyta</taxon>
        <taxon>Embryophyta</taxon>
        <taxon>Tracheophyta</taxon>
        <taxon>Spermatophyta</taxon>
        <taxon>Magnoliopsida</taxon>
        <taxon>eudicotyledons</taxon>
        <taxon>Gunneridae</taxon>
        <taxon>Pentapetalae</taxon>
        <taxon>rosids</taxon>
        <taxon>fabids</taxon>
        <taxon>Fagales</taxon>
        <taxon>Myricaceae</taxon>
        <taxon>Morella</taxon>
    </lineage>
</organism>
<proteinExistence type="predicted"/>
<sequence>MRWNPPPPSVWKLNCDAACRGSHSSLAVVCRDSSGSLLAAWTDHLVSSNPLLAELSAVLLACHVAHSSTDGAVHIEGDSLIG</sequence>
<evidence type="ECO:0000313" key="2">
    <source>
        <dbReference type="EMBL" id="KAB1206396.1"/>
    </source>
</evidence>
<name>A0A6A1V2A1_9ROSI</name>
<protein>
    <recommendedName>
        <fullName evidence="1">RNase H type-1 domain-containing protein</fullName>
    </recommendedName>
</protein>
<dbReference type="Proteomes" id="UP000516437">
    <property type="component" value="Chromosome 7"/>
</dbReference>
<keyword evidence="3" id="KW-1185">Reference proteome</keyword>
<dbReference type="PANTHER" id="PTHR47074">
    <property type="entry name" value="BNAC02G40300D PROTEIN"/>
    <property type="match status" value="1"/>
</dbReference>
<dbReference type="OrthoDB" id="1906820at2759"/>
<dbReference type="GO" id="GO:0003676">
    <property type="term" value="F:nucleic acid binding"/>
    <property type="evidence" value="ECO:0007669"/>
    <property type="project" value="InterPro"/>
</dbReference>
<dbReference type="PANTHER" id="PTHR47074:SF75">
    <property type="entry name" value="RNASE H TYPE-1 DOMAIN-CONTAINING PROTEIN"/>
    <property type="match status" value="1"/>
</dbReference>
<accession>A0A6A1V2A1</accession>